<accession>A0A2T7G1I3</accession>
<proteinExistence type="predicted"/>
<evidence type="ECO:0000313" key="7">
    <source>
        <dbReference type="Proteomes" id="UP000244817"/>
    </source>
</evidence>
<dbReference type="AlphaFoldDB" id="A0A2T7G1I3"/>
<feature type="transmembrane region" description="Helical" evidence="5">
    <location>
        <begin position="39"/>
        <end position="61"/>
    </location>
</feature>
<evidence type="ECO:0000256" key="2">
    <source>
        <dbReference type="ARBA" id="ARBA00022692"/>
    </source>
</evidence>
<dbReference type="Proteomes" id="UP000244817">
    <property type="component" value="Unassembled WGS sequence"/>
</dbReference>
<evidence type="ECO:0000256" key="1">
    <source>
        <dbReference type="ARBA" id="ARBA00004141"/>
    </source>
</evidence>
<keyword evidence="2 5" id="KW-0812">Transmembrane</keyword>
<comment type="caution">
    <text evidence="6">The sequence shown here is derived from an EMBL/GenBank/DDBJ whole genome shotgun (WGS) entry which is preliminary data.</text>
</comment>
<dbReference type="GO" id="GO:0016020">
    <property type="term" value="C:membrane"/>
    <property type="evidence" value="ECO:0007669"/>
    <property type="project" value="UniProtKB-SubCell"/>
</dbReference>
<name>A0A2T7G1I3_9RHOB</name>
<feature type="transmembrane region" description="Helical" evidence="5">
    <location>
        <begin position="68"/>
        <end position="86"/>
    </location>
</feature>
<evidence type="ECO:0000313" key="6">
    <source>
        <dbReference type="EMBL" id="PVA08296.1"/>
    </source>
</evidence>
<sequence length="132" mass="13966">MADAAVFVGRLLLAVLFLGGALQKAVDPAPAMGLLADRGWPSVLIWPALAFNGAVGLGLVLGWQVRAVSLAAALYCAVTSLFHFLPDDPWQMSIFVKNWAIAGGLLVLGAHGSGRWVLQRRRATLGSQTDET</sequence>
<dbReference type="InterPro" id="IPR032808">
    <property type="entry name" value="DoxX"/>
</dbReference>
<gene>
    <name evidence="6" type="ORF">DC363_02065</name>
</gene>
<keyword evidence="4 5" id="KW-0472">Membrane</keyword>
<keyword evidence="3 5" id="KW-1133">Transmembrane helix</keyword>
<evidence type="ECO:0000256" key="5">
    <source>
        <dbReference type="SAM" id="Phobius"/>
    </source>
</evidence>
<dbReference type="OrthoDB" id="9810206at2"/>
<dbReference type="Pfam" id="PF07681">
    <property type="entry name" value="DoxX"/>
    <property type="match status" value="1"/>
</dbReference>
<comment type="subcellular location">
    <subcellularLocation>
        <location evidence="1">Membrane</location>
        <topology evidence="1">Multi-pass membrane protein</topology>
    </subcellularLocation>
</comment>
<evidence type="ECO:0000256" key="3">
    <source>
        <dbReference type="ARBA" id="ARBA00022989"/>
    </source>
</evidence>
<protein>
    <submittedName>
        <fullName evidence="6">DoxX protein</fullName>
    </submittedName>
</protein>
<reference evidence="6 7" key="1">
    <citation type="submission" date="2018-04" db="EMBL/GenBank/DDBJ databases">
        <title>Pelagivirga bohaiensis gen. nov., sp. nov., a bacterium isolated from the Bohai Sea.</title>
        <authorList>
            <person name="Ji X."/>
        </authorList>
    </citation>
    <scope>NUCLEOTIDE SEQUENCE [LARGE SCALE GENOMIC DNA]</scope>
    <source>
        <strain evidence="6 7">BH-SD16</strain>
    </source>
</reference>
<keyword evidence="7" id="KW-1185">Reference proteome</keyword>
<feature type="transmembrane region" description="Helical" evidence="5">
    <location>
        <begin position="98"/>
        <end position="118"/>
    </location>
</feature>
<organism evidence="6 7">
    <name type="scientific">Thalassorhabdomicrobium marinisediminis</name>
    <dbReference type="NCBI Taxonomy" id="2170577"/>
    <lineage>
        <taxon>Bacteria</taxon>
        <taxon>Pseudomonadati</taxon>
        <taxon>Pseudomonadota</taxon>
        <taxon>Alphaproteobacteria</taxon>
        <taxon>Rhodobacterales</taxon>
        <taxon>Paracoccaceae</taxon>
        <taxon>Thalassorhabdomicrobium</taxon>
    </lineage>
</organism>
<evidence type="ECO:0000256" key="4">
    <source>
        <dbReference type="ARBA" id="ARBA00023136"/>
    </source>
</evidence>
<dbReference type="EMBL" id="QCYG01000001">
    <property type="protein sequence ID" value="PVA08296.1"/>
    <property type="molecule type" value="Genomic_DNA"/>
</dbReference>